<dbReference type="InterPro" id="IPR035906">
    <property type="entry name" value="MetI-like_sf"/>
</dbReference>
<keyword evidence="5 10" id="KW-0500">Molybdenum</keyword>
<feature type="transmembrane region" description="Helical" evidence="9">
    <location>
        <begin position="135"/>
        <end position="157"/>
    </location>
</feature>
<keyword evidence="8 9" id="KW-0472">Membrane</keyword>
<gene>
    <name evidence="12" type="primary">modB</name>
    <name evidence="12" type="ORF">ACFFK0_15365</name>
</gene>
<evidence type="ECO:0000256" key="8">
    <source>
        <dbReference type="ARBA" id="ARBA00023136"/>
    </source>
</evidence>
<feature type="transmembrane region" description="Helical" evidence="9">
    <location>
        <begin position="196"/>
        <end position="214"/>
    </location>
</feature>
<feature type="transmembrane region" description="Helical" evidence="9">
    <location>
        <begin position="12"/>
        <end position="36"/>
    </location>
</feature>
<dbReference type="Pfam" id="PF00528">
    <property type="entry name" value="BPD_transp_1"/>
    <property type="match status" value="1"/>
</dbReference>
<keyword evidence="3 9" id="KW-0813">Transport</keyword>
<keyword evidence="4 10" id="KW-1003">Cell membrane</keyword>
<evidence type="ECO:0000313" key="12">
    <source>
        <dbReference type="EMBL" id="MFC0213809.1"/>
    </source>
</evidence>
<dbReference type="PANTHER" id="PTHR30183">
    <property type="entry name" value="MOLYBDENUM TRANSPORT SYSTEM PERMEASE PROTEIN MODB"/>
    <property type="match status" value="1"/>
</dbReference>
<dbReference type="CDD" id="cd06261">
    <property type="entry name" value="TM_PBP2"/>
    <property type="match status" value="1"/>
</dbReference>
<evidence type="ECO:0000256" key="10">
    <source>
        <dbReference type="RuleBase" id="RU365097"/>
    </source>
</evidence>
<evidence type="ECO:0000256" key="9">
    <source>
        <dbReference type="RuleBase" id="RU363032"/>
    </source>
</evidence>
<feature type="domain" description="ABC transmembrane type-1" evidence="11">
    <location>
        <begin position="10"/>
        <end position="214"/>
    </location>
</feature>
<protein>
    <recommendedName>
        <fullName evidence="10">Molybdenum transport system permease</fullName>
    </recommendedName>
</protein>
<dbReference type="NCBIfam" id="TIGR02141">
    <property type="entry name" value="modB_ABC"/>
    <property type="match status" value="1"/>
</dbReference>
<comment type="similarity">
    <text evidence="2 10">Belongs to the binding-protein-dependent transport system permease family. CysTW subfamily.</text>
</comment>
<dbReference type="InterPro" id="IPR011867">
    <property type="entry name" value="ModB_ABC"/>
</dbReference>
<evidence type="ECO:0000256" key="1">
    <source>
        <dbReference type="ARBA" id="ARBA00004651"/>
    </source>
</evidence>
<dbReference type="PROSITE" id="PS50928">
    <property type="entry name" value="ABC_TM1"/>
    <property type="match status" value="1"/>
</dbReference>
<dbReference type="Proteomes" id="UP001589776">
    <property type="component" value="Unassembled WGS sequence"/>
</dbReference>
<keyword evidence="7 9" id="KW-1133">Transmembrane helix</keyword>
<proteinExistence type="inferred from homology"/>
<dbReference type="EMBL" id="JBHLWN010000063">
    <property type="protein sequence ID" value="MFC0213809.1"/>
    <property type="molecule type" value="Genomic_DNA"/>
</dbReference>
<evidence type="ECO:0000259" key="11">
    <source>
        <dbReference type="PROSITE" id="PS50928"/>
    </source>
</evidence>
<dbReference type="Gene3D" id="1.10.3720.10">
    <property type="entry name" value="MetI-like"/>
    <property type="match status" value="1"/>
</dbReference>
<feature type="transmembrane region" description="Helical" evidence="9">
    <location>
        <begin position="48"/>
        <end position="69"/>
    </location>
</feature>
<evidence type="ECO:0000256" key="5">
    <source>
        <dbReference type="ARBA" id="ARBA00022505"/>
    </source>
</evidence>
<evidence type="ECO:0000256" key="3">
    <source>
        <dbReference type="ARBA" id="ARBA00022448"/>
    </source>
</evidence>
<sequence length="219" mass="24321">MTWHGYWSPIQLSLQVAFLSSILVIVLGLSIAWWMSRQSYRGKTLIETAFMLPLVLPPTVIGFLLLVMLGRNSWPGRFIEWVFSAPIIFSWWAAVIASIVVAFPLVYQTMKVGFASVDRDLEDAGRSIGASEWQVFWYITLPLSFRSVVSAYILGFARSLGEFGATLMIAGNIPGKTQTIPTAIYVAVDAGKASMAWAWTCSMIIISFILLLLTGRKKS</sequence>
<keyword evidence="6 9" id="KW-0812">Transmembrane</keyword>
<evidence type="ECO:0000256" key="7">
    <source>
        <dbReference type="ARBA" id="ARBA00022989"/>
    </source>
</evidence>
<comment type="subcellular location">
    <subcellularLocation>
        <location evidence="1 9">Cell membrane</location>
        <topology evidence="1 9">Multi-pass membrane protein</topology>
    </subcellularLocation>
</comment>
<organism evidence="12 13">
    <name type="scientific">Paenibacillus chartarius</name>
    <dbReference type="NCBI Taxonomy" id="747481"/>
    <lineage>
        <taxon>Bacteria</taxon>
        <taxon>Bacillati</taxon>
        <taxon>Bacillota</taxon>
        <taxon>Bacilli</taxon>
        <taxon>Bacillales</taxon>
        <taxon>Paenibacillaceae</taxon>
        <taxon>Paenibacillus</taxon>
    </lineage>
</organism>
<name>A0ABV6DMD2_9BACL</name>
<evidence type="ECO:0000256" key="2">
    <source>
        <dbReference type="ARBA" id="ARBA00007069"/>
    </source>
</evidence>
<evidence type="ECO:0000256" key="6">
    <source>
        <dbReference type="ARBA" id="ARBA00022692"/>
    </source>
</evidence>
<dbReference type="RefSeq" id="WP_377471146.1">
    <property type="nucleotide sequence ID" value="NZ_JBHLWN010000063.1"/>
</dbReference>
<reference evidence="12 13" key="1">
    <citation type="submission" date="2024-09" db="EMBL/GenBank/DDBJ databases">
        <authorList>
            <person name="Sun Q."/>
            <person name="Mori K."/>
        </authorList>
    </citation>
    <scope>NUCLEOTIDE SEQUENCE [LARGE SCALE GENOMIC DNA]</scope>
    <source>
        <strain evidence="12 13">CCM 7759</strain>
    </source>
</reference>
<comment type="function">
    <text evidence="10">Part of the binding-protein-dependent transport system for molybdenum; probably responsible for the translocation of the substrate across the membrane.</text>
</comment>
<dbReference type="SUPFAM" id="SSF161098">
    <property type="entry name" value="MetI-like"/>
    <property type="match status" value="1"/>
</dbReference>
<keyword evidence="13" id="KW-1185">Reference proteome</keyword>
<dbReference type="InterPro" id="IPR000515">
    <property type="entry name" value="MetI-like"/>
</dbReference>
<feature type="transmembrane region" description="Helical" evidence="9">
    <location>
        <begin position="81"/>
        <end position="107"/>
    </location>
</feature>
<accession>A0ABV6DMD2</accession>
<comment type="caution">
    <text evidence="12">The sequence shown here is derived from an EMBL/GenBank/DDBJ whole genome shotgun (WGS) entry which is preliminary data.</text>
</comment>
<evidence type="ECO:0000313" key="13">
    <source>
        <dbReference type="Proteomes" id="UP001589776"/>
    </source>
</evidence>
<dbReference type="PANTHER" id="PTHR30183:SF3">
    <property type="entry name" value="MOLYBDENUM TRANSPORT SYSTEM PERMEASE PROTEIN MODB"/>
    <property type="match status" value="1"/>
</dbReference>
<evidence type="ECO:0000256" key="4">
    <source>
        <dbReference type="ARBA" id="ARBA00022475"/>
    </source>
</evidence>